<keyword evidence="3" id="KW-1185">Reference proteome</keyword>
<dbReference type="RefSeq" id="WP_135115561.1">
    <property type="nucleotide sequence ID" value="NZ_JADGLL010000061.1"/>
</dbReference>
<dbReference type="Proteomes" id="UP000298358">
    <property type="component" value="Unassembled WGS sequence"/>
</dbReference>
<dbReference type="AlphaFoldDB" id="A0A4Y9FMF3"/>
<dbReference type="NCBIfam" id="NF038065">
    <property type="entry name" value="Pr6Pr"/>
    <property type="match status" value="1"/>
</dbReference>
<dbReference type="OrthoDB" id="9809977at2"/>
<organism evidence="2 3">
    <name type="scientific">Microbacterium paludicola</name>
    <dbReference type="NCBI Taxonomy" id="300019"/>
    <lineage>
        <taxon>Bacteria</taxon>
        <taxon>Bacillati</taxon>
        <taxon>Actinomycetota</taxon>
        <taxon>Actinomycetes</taxon>
        <taxon>Micrococcales</taxon>
        <taxon>Microbacteriaceae</taxon>
        <taxon>Microbacterium</taxon>
    </lineage>
</organism>
<reference evidence="2 3" key="1">
    <citation type="submission" date="2019-03" db="EMBL/GenBank/DDBJ databases">
        <title>Diversity of the mouse oral microbiome.</title>
        <authorList>
            <person name="Joseph S."/>
            <person name="Aduse-Opoku J."/>
            <person name="Curtis M."/>
            <person name="Wade W."/>
            <person name="Hashim A."/>
        </authorList>
    </citation>
    <scope>NUCLEOTIDE SEQUENCE [LARGE SCALE GENOMIC DNA]</scope>
    <source>
        <strain evidence="2 3">P1012</strain>
    </source>
</reference>
<keyword evidence="1" id="KW-0472">Membrane</keyword>
<sequence length="229" mass="25226">MRRLLAAPQFWFRGLLVAISVFGFMVGSHSVSYLTTITNAILLGYLVVGVWTMWVRRSPDLPAPRLRGAIATWMVFIALIAHSMLAHWANPFDEVFVPDPAESLQGIALLIAHYVMPAGILIDWLAFGPRGKTTWGDLLWWPLFPVAYGVLTILRAIWFPAVTNRVPYPFMQPNGDDWFGVVVSLLPMMLAVMAIGAALIGWDRAVALVAAGAQSAEREAGRVADRLSP</sequence>
<accession>A0A4Y9FMF3</accession>
<feature type="transmembrane region" description="Helical" evidence="1">
    <location>
        <begin position="33"/>
        <end position="54"/>
    </location>
</feature>
<feature type="transmembrane region" description="Helical" evidence="1">
    <location>
        <begin position="138"/>
        <end position="158"/>
    </location>
</feature>
<feature type="transmembrane region" description="Helical" evidence="1">
    <location>
        <begin position="66"/>
        <end position="86"/>
    </location>
</feature>
<evidence type="ECO:0008006" key="4">
    <source>
        <dbReference type="Google" id="ProtNLM"/>
    </source>
</evidence>
<gene>
    <name evidence="2" type="ORF">E4U02_14680</name>
</gene>
<evidence type="ECO:0000256" key="1">
    <source>
        <dbReference type="SAM" id="Phobius"/>
    </source>
</evidence>
<protein>
    <recommendedName>
        <fullName evidence="4">Pr6Pr family membrane protein</fullName>
    </recommendedName>
</protein>
<evidence type="ECO:0000313" key="2">
    <source>
        <dbReference type="EMBL" id="TFU30415.1"/>
    </source>
</evidence>
<dbReference type="InterPro" id="IPR049713">
    <property type="entry name" value="Pr6Pr-like"/>
</dbReference>
<keyword evidence="1" id="KW-0812">Transmembrane</keyword>
<feature type="transmembrane region" description="Helical" evidence="1">
    <location>
        <begin position="178"/>
        <end position="200"/>
    </location>
</feature>
<feature type="transmembrane region" description="Helical" evidence="1">
    <location>
        <begin position="10"/>
        <end position="27"/>
    </location>
</feature>
<dbReference type="EMBL" id="SPQB01000061">
    <property type="protein sequence ID" value="TFU30415.1"/>
    <property type="molecule type" value="Genomic_DNA"/>
</dbReference>
<proteinExistence type="predicted"/>
<comment type="caution">
    <text evidence="2">The sequence shown here is derived from an EMBL/GenBank/DDBJ whole genome shotgun (WGS) entry which is preliminary data.</text>
</comment>
<name>A0A4Y9FMF3_9MICO</name>
<evidence type="ECO:0000313" key="3">
    <source>
        <dbReference type="Proteomes" id="UP000298358"/>
    </source>
</evidence>
<feature type="transmembrane region" description="Helical" evidence="1">
    <location>
        <begin position="106"/>
        <end position="126"/>
    </location>
</feature>
<keyword evidence="1" id="KW-1133">Transmembrane helix</keyword>